<evidence type="ECO:0000313" key="1">
    <source>
        <dbReference type="EMBL" id="RDX98365.1"/>
    </source>
</evidence>
<sequence length="79" mass="9036">MADSRIKLGNLMVNNSEDPIVQVESESREICNPKIWIRARHADFKSQLLSIARTKISSATIPTTNKCRHKTTHHPWRNG</sequence>
<accession>A0A371H6F3</accession>
<comment type="caution">
    <text evidence="1">The sequence shown here is derived from an EMBL/GenBank/DDBJ whole genome shotgun (WGS) entry which is preliminary data.</text>
</comment>
<keyword evidence="2" id="KW-1185">Reference proteome</keyword>
<feature type="non-terminal residue" evidence="1">
    <location>
        <position position="1"/>
    </location>
</feature>
<organism evidence="1 2">
    <name type="scientific">Mucuna pruriens</name>
    <name type="common">Velvet bean</name>
    <name type="synonym">Dolichos pruriens</name>
    <dbReference type="NCBI Taxonomy" id="157652"/>
    <lineage>
        <taxon>Eukaryota</taxon>
        <taxon>Viridiplantae</taxon>
        <taxon>Streptophyta</taxon>
        <taxon>Embryophyta</taxon>
        <taxon>Tracheophyta</taxon>
        <taxon>Spermatophyta</taxon>
        <taxon>Magnoliopsida</taxon>
        <taxon>eudicotyledons</taxon>
        <taxon>Gunneridae</taxon>
        <taxon>Pentapetalae</taxon>
        <taxon>rosids</taxon>
        <taxon>fabids</taxon>
        <taxon>Fabales</taxon>
        <taxon>Fabaceae</taxon>
        <taxon>Papilionoideae</taxon>
        <taxon>50 kb inversion clade</taxon>
        <taxon>NPAAA clade</taxon>
        <taxon>indigoferoid/millettioid clade</taxon>
        <taxon>Phaseoleae</taxon>
        <taxon>Mucuna</taxon>
    </lineage>
</organism>
<dbReference type="AlphaFoldDB" id="A0A371H6F3"/>
<dbReference type="EMBL" id="QJKJ01003468">
    <property type="protein sequence ID" value="RDX98365.1"/>
    <property type="molecule type" value="Genomic_DNA"/>
</dbReference>
<dbReference type="Proteomes" id="UP000257109">
    <property type="component" value="Unassembled WGS sequence"/>
</dbReference>
<protein>
    <submittedName>
        <fullName evidence="1">Uncharacterized protein</fullName>
    </submittedName>
</protein>
<gene>
    <name evidence="1" type="ORF">CR513_18726</name>
</gene>
<proteinExistence type="predicted"/>
<reference evidence="1" key="1">
    <citation type="submission" date="2018-05" db="EMBL/GenBank/DDBJ databases">
        <title>Draft genome of Mucuna pruriens seed.</title>
        <authorList>
            <person name="Nnadi N.E."/>
            <person name="Vos R."/>
            <person name="Hasami M.H."/>
            <person name="Devisetty U.K."/>
            <person name="Aguiy J.C."/>
        </authorList>
    </citation>
    <scope>NUCLEOTIDE SEQUENCE [LARGE SCALE GENOMIC DNA]</scope>
    <source>
        <strain evidence="1">JCA_2017</strain>
    </source>
</reference>
<name>A0A371H6F3_MUCPR</name>
<evidence type="ECO:0000313" key="2">
    <source>
        <dbReference type="Proteomes" id="UP000257109"/>
    </source>
</evidence>